<protein>
    <submittedName>
        <fullName evidence="1">Uncharacterized protein</fullName>
    </submittedName>
</protein>
<proteinExistence type="predicted"/>
<evidence type="ECO:0000313" key="2">
    <source>
        <dbReference type="Proteomes" id="UP001152888"/>
    </source>
</evidence>
<evidence type="ECO:0000313" key="1">
    <source>
        <dbReference type="EMBL" id="CAH1956974.1"/>
    </source>
</evidence>
<sequence>MGCNGGLMTTHTITSKTKESSQKMNILTRDLQNDASKKEQPQVQYHVLLTPVTCRVLVSKAAHVAECDR</sequence>
<keyword evidence="2" id="KW-1185">Reference proteome</keyword>
<comment type="caution">
    <text evidence="1">The sequence shown here is derived from an EMBL/GenBank/DDBJ whole genome shotgun (WGS) entry which is preliminary data.</text>
</comment>
<dbReference type="AlphaFoldDB" id="A0A9P0JND6"/>
<dbReference type="EMBL" id="CAKOFQ010006668">
    <property type="protein sequence ID" value="CAH1956974.1"/>
    <property type="molecule type" value="Genomic_DNA"/>
</dbReference>
<reference evidence="1" key="1">
    <citation type="submission" date="2022-03" db="EMBL/GenBank/DDBJ databases">
        <authorList>
            <person name="Sayadi A."/>
        </authorList>
    </citation>
    <scope>NUCLEOTIDE SEQUENCE</scope>
</reference>
<dbReference type="Proteomes" id="UP001152888">
    <property type="component" value="Unassembled WGS sequence"/>
</dbReference>
<name>A0A9P0JND6_ACAOB</name>
<organism evidence="1 2">
    <name type="scientific">Acanthoscelides obtectus</name>
    <name type="common">Bean weevil</name>
    <name type="synonym">Bruchus obtectus</name>
    <dbReference type="NCBI Taxonomy" id="200917"/>
    <lineage>
        <taxon>Eukaryota</taxon>
        <taxon>Metazoa</taxon>
        <taxon>Ecdysozoa</taxon>
        <taxon>Arthropoda</taxon>
        <taxon>Hexapoda</taxon>
        <taxon>Insecta</taxon>
        <taxon>Pterygota</taxon>
        <taxon>Neoptera</taxon>
        <taxon>Endopterygota</taxon>
        <taxon>Coleoptera</taxon>
        <taxon>Polyphaga</taxon>
        <taxon>Cucujiformia</taxon>
        <taxon>Chrysomeloidea</taxon>
        <taxon>Chrysomelidae</taxon>
        <taxon>Bruchinae</taxon>
        <taxon>Bruchini</taxon>
        <taxon>Acanthoscelides</taxon>
    </lineage>
</organism>
<accession>A0A9P0JND6</accession>
<gene>
    <name evidence="1" type="ORF">ACAOBT_LOCUS1827</name>
</gene>